<dbReference type="STRING" id="1108050.A0A0B7F902"/>
<dbReference type="SUPFAM" id="SSF50978">
    <property type="entry name" value="WD40 repeat-like"/>
    <property type="match status" value="1"/>
</dbReference>
<evidence type="ECO:0000256" key="3">
    <source>
        <dbReference type="PROSITE-ProRule" id="PRU00221"/>
    </source>
</evidence>
<evidence type="ECO:0000256" key="1">
    <source>
        <dbReference type="ARBA" id="ARBA00022574"/>
    </source>
</evidence>
<accession>A0A0B7F902</accession>
<proteinExistence type="predicted"/>
<dbReference type="PROSITE" id="PS00678">
    <property type="entry name" value="WD_REPEATS_1"/>
    <property type="match status" value="2"/>
</dbReference>
<dbReference type="SMART" id="SM00320">
    <property type="entry name" value="WD40"/>
    <property type="match status" value="7"/>
</dbReference>
<dbReference type="PROSITE" id="PS50082">
    <property type="entry name" value="WD_REPEATS_2"/>
    <property type="match status" value="4"/>
</dbReference>
<dbReference type="GO" id="GO:0016593">
    <property type="term" value="C:Cdc73/Paf1 complex"/>
    <property type="evidence" value="ECO:0007669"/>
    <property type="project" value="TreeGrafter"/>
</dbReference>
<dbReference type="EMBL" id="LN679244">
    <property type="protein sequence ID" value="CEL54020.1"/>
    <property type="molecule type" value="Genomic_DNA"/>
</dbReference>
<dbReference type="AlphaFoldDB" id="A0A0B7F902"/>
<dbReference type="PROSITE" id="PS50294">
    <property type="entry name" value="WD_REPEATS_REGION"/>
    <property type="match status" value="4"/>
</dbReference>
<protein>
    <submittedName>
        <fullName evidence="4">Vegetative incompatibility protein HET-E-1</fullName>
    </submittedName>
</protein>
<dbReference type="InterPro" id="IPR020472">
    <property type="entry name" value="WD40_PAC1"/>
</dbReference>
<sequence length="624" mass="67354">MSLNEAVNTVTTPGSTHWHERTIDDLYRTLLEAAFGIPGVNDPDKKRMSDILQMVVCAMEPMSVDAIATLLRLGSGDRVSSLLAPLRSVLNVTKGTGIVMTLHASFPDFMLSSDRSTTLHCQPSMRHAAMAEGCLKAIESTEPKFNICALPSSYLLDREVEGLDKKVSELISPGLVYACRYWSAHLELCQHSPRLMERVHHFFVSRLLLWMEIINLTKYIRYAASIIQRAEKWCTEQKVDEKLTGLVRDASQFVSVYANHPVSQSTPHIYASMLAFWPKSRPSSTAYMARASGLVRPTGTAIDRRQLALIATWKVSSSEVVSMDLTADGTRLVAPSGNSIEVYDTTTGDSMISLTDDCAKNIYHVAISGDGSHVAFSQENGIPYVWEIRNGGAVTQRLTDGISGVTCIAVSYDGTRVACGLKNGKVYIQGLDQTAESIGVLNANNSHVLSVVFSPNGLHLATASLFSTIRVWDVRTGQPVGEPLGADTDAVISLSYSHNGSLLASGLYDNTIRVWDLQKGQTVIGSLVGHSGAVACVAFSSNSAHIASGSWDCTIRVYDAHTGRTVLGPLQGHTSLVNSVIFSSDATRLFSCSSDGTVRIWNVQDLGTPAASSTAAVLSTAIKC</sequence>
<dbReference type="Proteomes" id="UP000059188">
    <property type="component" value="Unassembled WGS sequence"/>
</dbReference>
<name>A0A0B7F902_THACB</name>
<dbReference type="InterPro" id="IPR019775">
    <property type="entry name" value="WD40_repeat_CS"/>
</dbReference>
<gene>
    <name evidence="4" type="ORF">RSOLAG1IB_11552</name>
</gene>
<dbReference type="PRINTS" id="PR00320">
    <property type="entry name" value="GPROTEINBRPT"/>
</dbReference>
<dbReference type="PANTHER" id="PTHR44090:SF1">
    <property type="entry name" value="SUPERKILLER COMPLEX PROTEIN 8"/>
    <property type="match status" value="1"/>
</dbReference>
<feature type="repeat" description="WD" evidence="3">
    <location>
        <begin position="441"/>
        <end position="482"/>
    </location>
</feature>
<evidence type="ECO:0000256" key="2">
    <source>
        <dbReference type="ARBA" id="ARBA00022737"/>
    </source>
</evidence>
<dbReference type="Pfam" id="PF00400">
    <property type="entry name" value="WD40"/>
    <property type="match status" value="5"/>
</dbReference>
<dbReference type="InterPro" id="IPR001680">
    <property type="entry name" value="WD40_rpt"/>
</dbReference>
<dbReference type="PANTHER" id="PTHR44090">
    <property type="entry name" value="WD REPEAT-CONTAINING PROTEIN 61"/>
    <property type="match status" value="1"/>
</dbReference>
<feature type="repeat" description="WD" evidence="3">
    <location>
        <begin position="527"/>
        <end position="568"/>
    </location>
</feature>
<feature type="repeat" description="WD" evidence="3">
    <location>
        <begin position="570"/>
        <end position="604"/>
    </location>
</feature>
<keyword evidence="1 3" id="KW-0853">WD repeat</keyword>
<reference evidence="4 5" key="1">
    <citation type="submission" date="2014-11" db="EMBL/GenBank/DDBJ databases">
        <authorList>
            <person name="Wibberg Daniel"/>
        </authorList>
    </citation>
    <scope>NUCLEOTIDE SEQUENCE [LARGE SCALE GENOMIC DNA]</scope>
    <source>
        <strain evidence="4">Rhizoctonia solani AG1-IB 7/3/14</strain>
    </source>
</reference>
<dbReference type="CDD" id="cd00200">
    <property type="entry name" value="WD40"/>
    <property type="match status" value="1"/>
</dbReference>
<dbReference type="Gene3D" id="2.130.10.10">
    <property type="entry name" value="YVTN repeat-like/Quinoprotein amine dehydrogenase"/>
    <property type="match status" value="3"/>
</dbReference>
<evidence type="ECO:0000313" key="4">
    <source>
        <dbReference type="EMBL" id="CEL54020.1"/>
    </source>
</evidence>
<organism evidence="4 5">
    <name type="scientific">Thanatephorus cucumeris (strain AG1-IB / isolate 7/3/14)</name>
    <name type="common">Lettuce bottom rot fungus</name>
    <name type="synonym">Rhizoctonia solani</name>
    <dbReference type="NCBI Taxonomy" id="1108050"/>
    <lineage>
        <taxon>Eukaryota</taxon>
        <taxon>Fungi</taxon>
        <taxon>Dikarya</taxon>
        <taxon>Basidiomycota</taxon>
        <taxon>Agaricomycotina</taxon>
        <taxon>Agaricomycetes</taxon>
        <taxon>Cantharellales</taxon>
        <taxon>Ceratobasidiaceae</taxon>
        <taxon>Rhizoctonia</taxon>
        <taxon>Rhizoctonia solani AG-1</taxon>
    </lineage>
</organism>
<dbReference type="InterPro" id="IPR036322">
    <property type="entry name" value="WD40_repeat_dom_sf"/>
</dbReference>
<dbReference type="InterPro" id="IPR051510">
    <property type="entry name" value="SKI8"/>
</dbReference>
<keyword evidence="2" id="KW-0677">Repeat</keyword>
<evidence type="ECO:0000313" key="5">
    <source>
        <dbReference type="Proteomes" id="UP000059188"/>
    </source>
</evidence>
<feature type="repeat" description="WD" evidence="3">
    <location>
        <begin position="484"/>
        <end position="525"/>
    </location>
</feature>
<dbReference type="InterPro" id="IPR015943">
    <property type="entry name" value="WD40/YVTN_repeat-like_dom_sf"/>
</dbReference>
<keyword evidence="5" id="KW-1185">Reference proteome</keyword>